<gene>
    <name evidence="1" type="ORF">SDC9_206538</name>
</gene>
<protein>
    <submittedName>
        <fullName evidence="1">Uncharacterized protein</fullName>
    </submittedName>
</protein>
<dbReference type="AlphaFoldDB" id="A0A645JGW3"/>
<evidence type="ECO:0000313" key="1">
    <source>
        <dbReference type="EMBL" id="MPN58823.1"/>
    </source>
</evidence>
<name>A0A645JGW3_9ZZZZ</name>
<proteinExistence type="predicted"/>
<dbReference type="EMBL" id="VSSQ01132056">
    <property type="protein sequence ID" value="MPN58823.1"/>
    <property type="molecule type" value="Genomic_DNA"/>
</dbReference>
<comment type="caution">
    <text evidence="1">The sequence shown here is derived from an EMBL/GenBank/DDBJ whole genome shotgun (WGS) entry which is preliminary data.</text>
</comment>
<reference evidence="1" key="1">
    <citation type="submission" date="2019-08" db="EMBL/GenBank/DDBJ databases">
        <authorList>
            <person name="Kucharzyk K."/>
            <person name="Murdoch R.W."/>
            <person name="Higgins S."/>
            <person name="Loffler F."/>
        </authorList>
    </citation>
    <scope>NUCLEOTIDE SEQUENCE</scope>
</reference>
<sequence>MRVEEAGGGHHRFQVAVEAFDLVVRCRRRCERRRPVAGQRRGAGEGGHAAFVAEQLDGGAEVE</sequence>
<accession>A0A645JGW3</accession>
<organism evidence="1">
    <name type="scientific">bioreactor metagenome</name>
    <dbReference type="NCBI Taxonomy" id="1076179"/>
    <lineage>
        <taxon>unclassified sequences</taxon>
        <taxon>metagenomes</taxon>
        <taxon>ecological metagenomes</taxon>
    </lineage>
</organism>